<proteinExistence type="predicted"/>
<feature type="transmembrane region" description="Helical" evidence="1">
    <location>
        <begin position="12"/>
        <end position="33"/>
    </location>
</feature>
<keyword evidence="3" id="KW-1185">Reference proteome</keyword>
<protein>
    <submittedName>
        <fullName evidence="2">Uncharacterized protein</fullName>
    </submittedName>
</protein>
<evidence type="ECO:0000313" key="3">
    <source>
        <dbReference type="Proteomes" id="UP000199008"/>
    </source>
</evidence>
<sequence>MKKNIRVIKMKAILLMVGIFLILIISFLIIWFMTADRAGNAEASLPENSIEYMETNREVIYNQMFI</sequence>
<evidence type="ECO:0000256" key="1">
    <source>
        <dbReference type="SAM" id="Phobius"/>
    </source>
</evidence>
<keyword evidence="1" id="KW-0472">Membrane</keyword>
<gene>
    <name evidence="2" type="ORF">SAMN05216216_1395</name>
</gene>
<keyword evidence="1" id="KW-1133">Transmembrane helix</keyword>
<dbReference type="AlphaFoldDB" id="A0A1G9IWM8"/>
<dbReference type="EMBL" id="FNFY01000039">
    <property type="protein sequence ID" value="SDL29648.1"/>
    <property type="molecule type" value="Genomic_DNA"/>
</dbReference>
<reference evidence="3" key="1">
    <citation type="submission" date="2016-10" db="EMBL/GenBank/DDBJ databases">
        <authorList>
            <person name="Varghese N."/>
            <person name="Submissions S."/>
        </authorList>
    </citation>
    <scope>NUCLEOTIDE SEQUENCE [LARGE SCALE GENOMIC DNA]</scope>
    <source>
        <strain evidence="3">CGMCC 1.8895</strain>
    </source>
</reference>
<evidence type="ECO:0000313" key="2">
    <source>
        <dbReference type="EMBL" id="SDL29648.1"/>
    </source>
</evidence>
<organism evidence="2 3">
    <name type="scientific">Lacicoccus qingdaonensis</name>
    <dbReference type="NCBI Taxonomy" id="576118"/>
    <lineage>
        <taxon>Bacteria</taxon>
        <taxon>Bacillati</taxon>
        <taxon>Bacillota</taxon>
        <taxon>Bacilli</taxon>
        <taxon>Bacillales</taxon>
        <taxon>Salinicoccaceae</taxon>
        <taxon>Lacicoccus</taxon>
    </lineage>
</organism>
<accession>A0A1G9IWM8</accession>
<dbReference type="Proteomes" id="UP000199008">
    <property type="component" value="Unassembled WGS sequence"/>
</dbReference>
<keyword evidence="1" id="KW-0812">Transmembrane</keyword>
<dbReference type="STRING" id="576118.SAMN05216216_1395"/>
<name>A0A1G9IWM8_9BACL</name>